<evidence type="ECO:0000313" key="4">
    <source>
        <dbReference type="Proteomes" id="UP000192666"/>
    </source>
</evidence>
<dbReference type="Pfam" id="PF19127">
    <property type="entry name" value="Choline_bind_3"/>
    <property type="match status" value="1"/>
</dbReference>
<evidence type="ECO:0000313" key="3">
    <source>
        <dbReference type="EMBL" id="OQM49603.1"/>
    </source>
</evidence>
<keyword evidence="1" id="KW-0677">Repeat</keyword>
<dbReference type="RefSeq" id="WP_003836679.1">
    <property type="nucleotide sequence ID" value="NZ_CP128186.1"/>
</dbReference>
<dbReference type="AlphaFoldDB" id="A0A1V8PM77"/>
<reference evidence="3 4" key="1">
    <citation type="submission" date="2017-03" db="EMBL/GenBank/DDBJ databases">
        <title>Maternal inheritance of bifidobacteria.</title>
        <authorList>
            <person name="Lugli G.A."/>
            <person name="Duranti S."/>
            <person name="Milani C."/>
            <person name="Mancabelli L."/>
        </authorList>
    </citation>
    <scope>NUCLEOTIDE SEQUENCE [LARGE SCALE GENOMIC DNA]</scope>
    <source>
        <strain evidence="3 4">1899B</strain>
    </source>
</reference>
<sequence length="557" mass="62743">MRKKLVFWLKGLVLFGFCVVSIFLLGAGFNNTSYAYAEEGAIDSGPFSEADANAHPVNGWDSKKEHYYENGQQVCSKEIYDAKDKNWYWIDTNGSVARNKDVYLQSNGGKWVRYDAAGHMVKGEDYRYGAWYYFDTTTGAMAKGITHVSSNGGKWVYYDLTTGKMLYGERYVNYDQSHAGWYHFDENIGAMSYGFYFNSPQHKWVYYDHASGQMLYGEQLINGHWYDFDESTGAMQYGFVHLSKSQKWVFYDRRMGWMLYGERPIDGAWYLLDAHTGAVQYGWQRLGGKTVCYSWPSGKMLYGKQNVNNATYYFDNRTGALDTRRSSVIPSDYVGAAAGAFGNKIKSGRYRSVRLLGDSIAAGVGAANTYPCTSRELFQLEGVTYYEPSHQTDMAANSLRRYLESRGVSMTNASAPGKGSYSGYNSIGDATLGHEDAVIVLLGANDRLRLSNSGDFKREAESYLNRVAARYGADNVYVLANIDTLSDPRSLTMGQENTVLQDICRQHGWHFASMYSAFRTVGRSTGIPQQALYKDGIHPNRMGQVVMWRALQQLLGL</sequence>
<dbReference type="InterPro" id="IPR013830">
    <property type="entry name" value="SGNH_hydro"/>
</dbReference>
<dbReference type="Proteomes" id="UP000192666">
    <property type="component" value="Unassembled WGS sequence"/>
</dbReference>
<gene>
    <name evidence="3" type="ORF">B5782_1658</name>
</gene>
<protein>
    <submittedName>
        <fullName evidence="3">Lipase</fullName>
    </submittedName>
</protein>
<comment type="caution">
    <text evidence="3">The sequence shown here is derived from an EMBL/GenBank/DDBJ whole genome shotgun (WGS) entry which is preliminary data.</text>
</comment>
<name>A0A1V8PM77_9BIFI</name>
<dbReference type="Gene3D" id="2.10.270.10">
    <property type="entry name" value="Cholin Binding"/>
    <property type="match status" value="3"/>
</dbReference>
<dbReference type="SUPFAM" id="SSF52266">
    <property type="entry name" value="SGNH hydrolase"/>
    <property type="match status" value="1"/>
</dbReference>
<dbReference type="InterPro" id="IPR036514">
    <property type="entry name" value="SGNH_hydro_sf"/>
</dbReference>
<evidence type="ECO:0000259" key="2">
    <source>
        <dbReference type="Pfam" id="PF13472"/>
    </source>
</evidence>
<proteinExistence type="predicted"/>
<evidence type="ECO:0000256" key="1">
    <source>
        <dbReference type="ARBA" id="ARBA00022737"/>
    </source>
</evidence>
<dbReference type="Pfam" id="PF13472">
    <property type="entry name" value="Lipase_GDSL_2"/>
    <property type="match status" value="1"/>
</dbReference>
<dbReference type="InterPro" id="IPR018337">
    <property type="entry name" value="Cell_wall/Cho-bd_repeat"/>
</dbReference>
<dbReference type="Gene3D" id="3.40.50.1110">
    <property type="entry name" value="SGNH hydrolase"/>
    <property type="match status" value="1"/>
</dbReference>
<accession>A0A1V8PM77</accession>
<feature type="domain" description="SGNH hydrolase-type esterase" evidence="2">
    <location>
        <begin position="355"/>
        <end position="544"/>
    </location>
</feature>
<organism evidence="3 4">
    <name type="scientific">Bifidobacterium catenulatum</name>
    <dbReference type="NCBI Taxonomy" id="1686"/>
    <lineage>
        <taxon>Bacteria</taxon>
        <taxon>Bacillati</taxon>
        <taxon>Actinomycetota</taxon>
        <taxon>Actinomycetes</taxon>
        <taxon>Bifidobacteriales</taxon>
        <taxon>Bifidobacteriaceae</taxon>
        <taxon>Bifidobacterium</taxon>
    </lineage>
</organism>
<dbReference type="EMBL" id="NAQA01000007">
    <property type="protein sequence ID" value="OQM49603.1"/>
    <property type="molecule type" value="Genomic_DNA"/>
</dbReference>
<dbReference type="SUPFAM" id="SSF69360">
    <property type="entry name" value="Cell wall binding repeat"/>
    <property type="match status" value="2"/>
</dbReference>